<dbReference type="GO" id="GO:0008483">
    <property type="term" value="F:transaminase activity"/>
    <property type="evidence" value="ECO:0007669"/>
    <property type="project" value="UniProtKB-KW"/>
</dbReference>
<keyword evidence="4 7" id="KW-0808">Transferase</keyword>
<dbReference type="InterPro" id="IPR013977">
    <property type="entry name" value="GcvT_C"/>
</dbReference>
<evidence type="ECO:0000256" key="3">
    <source>
        <dbReference type="ARBA" id="ARBA00022576"/>
    </source>
</evidence>
<dbReference type="AlphaFoldDB" id="A0A069P7J1"/>
<comment type="catalytic activity">
    <reaction evidence="6 7">
        <text>N(6)-[(R)-S(8)-aminomethyldihydrolipoyl]-L-lysyl-[protein] + (6S)-5,6,7,8-tetrahydrofolate = N(6)-[(R)-dihydrolipoyl]-L-lysyl-[protein] + (6R)-5,10-methylene-5,6,7,8-tetrahydrofolate + NH4(+)</text>
        <dbReference type="Rhea" id="RHEA:16945"/>
        <dbReference type="Rhea" id="RHEA-COMP:10475"/>
        <dbReference type="Rhea" id="RHEA-COMP:10492"/>
        <dbReference type="ChEBI" id="CHEBI:15636"/>
        <dbReference type="ChEBI" id="CHEBI:28938"/>
        <dbReference type="ChEBI" id="CHEBI:57453"/>
        <dbReference type="ChEBI" id="CHEBI:83100"/>
        <dbReference type="ChEBI" id="CHEBI:83143"/>
        <dbReference type="EC" id="2.1.2.10"/>
    </reaction>
</comment>
<dbReference type="Gene3D" id="3.30.70.1400">
    <property type="entry name" value="Aminomethyltransferase beta-barrel domains"/>
    <property type="match status" value="1"/>
</dbReference>
<evidence type="ECO:0000313" key="11">
    <source>
        <dbReference type="EMBL" id="GGD86897.1"/>
    </source>
</evidence>
<comment type="similarity">
    <text evidence="1 7">Belongs to the GcvT family.</text>
</comment>
<dbReference type="STRING" id="1071679.BG57_25025"/>
<evidence type="ECO:0000313" key="13">
    <source>
        <dbReference type="Proteomes" id="UP000027439"/>
    </source>
</evidence>
<protein>
    <recommendedName>
        <fullName evidence="2 7">Aminomethyltransferase</fullName>
        <ecNumber evidence="2 7">2.1.2.10</ecNumber>
    </recommendedName>
    <alternativeName>
        <fullName evidence="5 7">Glycine cleavage system T protein</fullName>
    </alternativeName>
</protein>
<dbReference type="Gene3D" id="4.10.1250.10">
    <property type="entry name" value="Aminomethyltransferase fragment"/>
    <property type="match status" value="1"/>
</dbReference>
<organism evidence="12 13">
    <name type="scientific">Caballeronia grimmiae</name>
    <dbReference type="NCBI Taxonomy" id="1071679"/>
    <lineage>
        <taxon>Bacteria</taxon>
        <taxon>Pseudomonadati</taxon>
        <taxon>Pseudomonadota</taxon>
        <taxon>Betaproteobacteria</taxon>
        <taxon>Burkholderiales</taxon>
        <taxon>Burkholderiaceae</taxon>
        <taxon>Caballeronia</taxon>
    </lineage>
</organism>
<dbReference type="Pfam" id="PF08669">
    <property type="entry name" value="GCV_T_C"/>
    <property type="match status" value="1"/>
</dbReference>
<dbReference type="Proteomes" id="UP000027439">
    <property type="component" value="Unassembled WGS sequence"/>
</dbReference>
<comment type="caution">
    <text evidence="12">The sequence shown here is derived from an EMBL/GenBank/DDBJ whole genome shotgun (WGS) entry which is preliminary data.</text>
</comment>
<dbReference type="OrthoDB" id="9774591at2"/>
<feature type="domain" description="GCVT N-terminal" evidence="9">
    <location>
        <begin position="9"/>
        <end position="266"/>
    </location>
</feature>
<dbReference type="RefSeq" id="WP_035962174.1">
    <property type="nucleotide sequence ID" value="NZ_BMEG01000009.1"/>
</dbReference>
<dbReference type="Pfam" id="PF01571">
    <property type="entry name" value="GCV_T"/>
    <property type="match status" value="1"/>
</dbReference>
<evidence type="ECO:0000313" key="14">
    <source>
        <dbReference type="Proteomes" id="UP000597138"/>
    </source>
</evidence>
<dbReference type="GO" id="GO:0004047">
    <property type="term" value="F:aminomethyltransferase activity"/>
    <property type="evidence" value="ECO:0007669"/>
    <property type="project" value="UniProtKB-UniRule"/>
</dbReference>
<name>A0A069P7J1_9BURK</name>
<dbReference type="GO" id="GO:0005829">
    <property type="term" value="C:cytosol"/>
    <property type="evidence" value="ECO:0007669"/>
    <property type="project" value="TreeGrafter"/>
</dbReference>
<dbReference type="HAMAP" id="MF_00259">
    <property type="entry name" value="GcvT"/>
    <property type="match status" value="1"/>
</dbReference>
<feature type="domain" description="Aminomethyltransferase C-terminal" evidence="10">
    <location>
        <begin position="287"/>
        <end position="364"/>
    </location>
</feature>
<dbReference type="PANTHER" id="PTHR43757:SF2">
    <property type="entry name" value="AMINOMETHYLTRANSFERASE, MITOCHONDRIAL"/>
    <property type="match status" value="1"/>
</dbReference>
<keyword evidence="3 7" id="KW-0032">Aminotransferase</keyword>
<dbReference type="eggNOG" id="COG0404">
    <property type="taxonomic scope" value="Bacteria"/>
</dbReference>
<dbReference type="NCBIfam" id="NF001567">
    <property type="entry name" value="PRK00389.1"/>
    <property type="match status" value="1"/>
</dbReference>
<dbReference type="InterPro" id="IPR027266">
    <property type="entry name" value="TrmE/GcvT-like"/>
</dbReference>
<keyword evidence="14" id="KW-1185">Reference proteome</keyword>
<comment type="function">
    <text evidence="7">The glycine cleavage system catalyzes the degradation of glycine.</text>
</comment>
<evidence type="ECO:0000256" key="2">
    <source>
        <dbReference type="ARBA" id="ARBA00012616"/>
    </source>
</evidence>
<dbReference type="GO" id="GO:0005960">
    <property type="term" value="C:glycine cleavage complex"/>
    <property type="evidence" value="ECO:0007669"/>
    <property type="project" value="InterPro"/>
</dbReference>
<dbReference type="Gene3D" id="3.30.1360.120">
    <property type="entry name" value="Probable tRNA modification gtpase trme, domain 1"/>
    <property type="match status" value="1"/>
</dbReference>
<dbReference type="SUPFAM" id="SSF103025">
    <property type="entry name" value="Folate-binding domain"/>
    <property type="match status" value="1"/>
</dbReference>
<dbReference type="Gene3D" id="2.40.30.110">
    <property type="entry name" value="Aminomethyltransferase beta-barrel domains"/>
    <property type="match status" value="1"/>
</dbReference>
<dbReference type="GO" id="GO:0019464">
    <property type="term" value="P:glycine decarboxylation via glycine cleavage system"/>
    <property type="evidence" value="ECO:0007669"/>
    <property type="project" value="UniProtKB-UniRule"/>
</dbReference>
<dbReference type="EMBL" id="JFHE01000005">
    <property type="protein sequence ID" value="KDR35859.1"/>
    <property type="molecule type" value="Genomic_DNA"/>
</dbReference>
<evidence type="ECO:0000259" key="9">
    <source>
        <dbReference type="Pfam" id="PF01571"/>
    </source>
</evidence>
<dbReference type="InterPro" id="IPR029043">
    <property type="entry name" value="GcvT/YgfZ_C"/>
</dbReference>
<evidence type="ECO:0000259" key="10">
    <source>
        <dbReference type="Pfam" id="PF08669"/>
    </source>
</evidence>
<evidence type="ECO:0000313" key="12">
    <source>
        <dbReference type="EMBL" id="KDR35859.1"/>
    </source>
</evidence>
<dbReference type="EC" id="2.1.2.10" evidence="2 7"/>
<comment type="subunit">
    <text evidence="7">The glycine cleavage system is composed of four proteins: P, T, L and H.</text>
</comment>
<evidence type="ECO:0000256" key="6">
    <source>
        <dbReference type="ARBA" id="ARBA00047665"/>
    </source>
</evidence>
<reference evidence="14" key="3">
    <citation type="journal article" date="2019" name="Int. J. Syst. Evol. Microbiol.">
        <title>The Global Catalogue of Microorganisms (GCM) 10K type strain sequencing project: providing services to taxonomists for standard genome sequencing and annotation.</title>
        <authorList>
            <consortium name="The Broad Institute Genomics Platform"/>
            <consortium name="The Broad Institute Genome Sequencing Center for Infectious Disease"/>
            <person name="Wu L."/>
            <person name="Ma J."/>
        </authorList>
    </citation>
    <scope>NUCLEOTIDE SEQUENCE [LARGE SCALE GENOMIC DNA]</scope>
    <source>
        <strain evidence="14">CGMCC 1.11013</strain>
    </source>
</reference>
<evidence type="ECO:0000256" key="8">
    <source>
        <dbReference type="PIRSR" id="PIRSR006487-1"/>
    </source>
</evidence>
<evidence type="ECO:0000256" key="4">
    <source>
        <dbReference type="ARBA" id="ARBA00022679"/>
    </source>
</evidence>
<dbReference type="SUPFAM" id="SSF101790">
    <property type="entry name" value="Aminomethyltransferase beta-barrel domain"/>
    <property type="match status" value="1"/>
</dbReference>
<dbReference type="InterPro" id="IPR028896">
    <property type="entry name" value="GcvT/YgfZ/DmdA"/>
</dbReference>
<feature type="binding site" evidence="8">
    <location>
        <position position="204"/>
    </location>
    <ligand>
        <name>substrate</name>
    </ligand>
</feature>
<proteinExistence type="inferred from homology"/>
<reference evidence="11" key="1">
    <citation type="journal article" date="2014" name="Int. J. Syst. Evol. Microbiol.">
        <title>Complete genome of a new Firmicutes species belonging to the dominant human colonic microbiota ('Ruminococcus bicirculans') reveals two chromosomes and a selective capacity to utilize plant glucans.</title>
        <authorList>
            <consortium name="NISC Comparative Sequencing Program"/>
            <person name="Wegmann U."/>
            <person name="Louis P."/>
            <person name="Goesmann A."/>
            <person name="Henrissat B."/>
            <person name="Duncan S.H."/>
            <person name="Flint H.J."/>
        </authorList>
    </citation>
    <scope>NUCLEOTIDE SEQUENCE</scope>
    <source>
        <strain evidence="11">CGMCC 1.11013</strain>
    </source>
</reference>
<dbReference type="PANTHER" id="PTHR43757">
    <property type="entry name" value="AMINOMETHYLTRANSFERASE"/>
    <property type="match status" value="1"/>
</dbReference>
<dbReference type="InterPro" id="IPR006223">
    <property type="entry name" value="GcvT"/>
</dbReference>
<evidence type="ECO:0000256" key="5">
    <source>
        <dbReference type="ARBA" id="ARBA00031395"/>
    </source>
</evidence>
<evidence type="ECO:0000256" key="7">
    <source>
        <dbReference type="HAMAP-Rule" id="MF_00259"/>
    </source>
</evidence>
<reference evidence="12 13" key="2">
    <citation type="submission" date="2014-03" db="EMBL/GenBank/DDBJ databases">
        <title>Draft Genome Sequences of Four Burkholderia Strains.</title>
        <authorList>
            <person name="Liu X.Y."/>
            <person name="Li C.X."/>
            <person name="Xu J.H."/>
        </authorList>
    </citation>
    <scope>NUCLEOTIDE SEQUENCE [LARGE SCALE GENOMIC DNA]</scope>
    <source>
        <strain evidence="12 13">R27</strain>
    </source>
</reference>
<dbReference type="FunFam" id="4.10.1250.10:FF:000001">
    <property type="entry name" value="Aminomethyltransferase"/>
    <property type="match status" value="1"/>
</dbReference>
<dbReference type="PIRSF" id="PIRSF006487">
    <property type="entry name" value="GcvT"/>
    <property type="match status" value="1"/>
</dbReference>
<evidence type="ECO:0000256" key="1">
    <source>
        <dbReference type="ARBA" id="ARBA00008609"/>
    </source>
</evidence>
<dbReference type="Proteomes" id="UP000597138">
    <property type="component" value="Unassembled WGS sequence"/>
</dbReference>
<accession>A0A069P7J1</accession>
<gene>
    <name evidence="7 11" type="primary">gcvT</name>
    <name evidence="12" type="ORF">BG57_25025</name>
    <name evidence="11" type="ORF">GCM10010985_46900</name>
</gene>
<reference evidence="11" key="4">
    <citation type="submission" date="2024-05" db="EMBL/GenBank/DDBJ databases">
        <authorList>
            <person name="Sun Q."/>
            <person name="Zhou Y."/>
        </authorList>
    </citation>
    <scope>NUCLEOTIDE SEQUENCE</scope>
    <source>
        <strain evidence="11">CGMCC 1.11013</strain>
    </source>
</reference>
<sequence>MTALQHTPLHAAHLALNARMVDFGGWDMPVNYGSQIDEHRAVRTDAGMFDVSHMRVVDFQGDAVRDFFRYAIANNVDKLTTPGRALYSCLLKTDGGVIDDLIVYYFSETNFRVVVNASTADKDIAWFGQLNAEGGFNLSITPRGDLGIIAVQGPNAREKVWQVLPDTRAATQDIKPFNAVTFPSTNYGELMLARTGYTGEDGFEIVVPATHVEALWNALVAAGVKPAGLGARDTLRLEAGMNLYGQDMDETVSPLDAGLAWTVDLKTPRDFVGRAALEANGAKASFVGLVLIKENGRAGGVLRAHQKVVTPHGDGEITSGTFSPSMQESIAFARVPTAVAPGDTVQVVIRDKQVPARVVKLPFVRSGKVLFEPQ</sequence>
<dbReference type="InterPro" id="IPR006222">
    <property type="entry name" value="GCVT_N"/>
</dbReference>
<dbReference type="NCBIfam" id="TIGR00528">
    <property type="entry name" value="gcvT"/>
    <property type="match status" value="1"/>
</dbReference>
<dbReference type="FunFam" id="3.30.70.1400:FF:000001">
    <property type="entry name" value="Aminomethyltransferase"/>
    <property type="match status" value="1"/>
</dbReference>
<dbReference type="EMBL" id="BMEG01000009">
    <property type="protein sequence ID" value="GGD86897.1"/>
    <property type="molecule type" value="Genomic_DNA"/>
</dbReference>
<dbReference type="InterPro" id="IPR022903">
    <property type="entry name" value="GcvT_bac"/>
</dbReference>